<dbReference type="InterPro" id="IPR043129">
    <property type="entry name" value="ATPase_NBD"/>
</dbReference>
<dbReference type="EC" id="2.7.1.170" evidence="1"/>
<dbReference type="GO" id="GO:0006040">
    <property type="term" value="P:amino sugar metabolic process"/>
    <property type="evidence" value="ECO:0007669"/>
    <property type="project" value="InterPro"/>
</dbReference>
<dbReference type="Gene3D" id="3.30.420.40">
    <property type="match status" value="2"/>
</dbReference>
<protein>
    <submittedName>
        <fullName evidence="1">Anhydro-N-acetylmuramic acid kinase</fullName>
        <ecNumber evidence="1">2.7.1.170</ecNumber>
    </submittedName>
</protein>
<dbReference type="PANTHER" id="PTHR30605">
    <property type="entry name" value="ANHYDRO-N-ACETYLMURAMIC ACID KINASE"/>
    <property type="match status" value="1"/>
</dbReference>
<dbReference type="EMBL" id="SOJK01000251">
    <property type="protein sequence ID" value="TET43719.1"/>
    <property type="molecule type" value="Genomic_DNA"/>
</dbReference>
<accession>A0A523UMS8</accession>
<dbReference type="CDD" id="cd24050">
    <property type="entry name" value="ASKHA_NBD_ANMK"/>
    <property type="match status" value="1"/>
</dbReference>
<keyword evidence="1" id="KW-0418">Kinase</keyword>
<dbReference type="Proteomes" id="UP000320679">
    <property type="component" value="Unassembled WGS sequence"/>
</dbReference>
<dbReference type="HAMAP" id="MF_01270">
    <property type="entry name" value="AnhMurNAc_kinase"/>
    <property type="match status" value="1"/>
</dbReference>
<dbReference type="InterPro" id="IPR005338">
    <property type="entry name" value="Anhydro_N_Ac-Mur_kinase"/>
</dbReference>
<dbReference type="Pfam" id="PF03702">
    <property type="entry name" value="AnmK"/>
    <property type="match status" value="1"/>
</dbReference>
<evidence type="ECO:0000313" key="2">
    <source>
        <dbReference type="Proteomes" id="UP000320679"/>
    </source>
</evidence>
<feature type="non-terminal residue" evidence="1">
    <location>
        <position position="392"/>
    </location>
</feature>
<dbReference type="SUPFAM" id="SSF53067">
    <property type="entry name" value="Actin-like ATPase domain"/>
    <property type="match status" value="1"/>
</dbReference>
<evidence type="ECO:0000313" key="1">
    <source>
        <dbReference type="EMBL" id="TET43719.1"/>
    </source>
</evidence>
<sequence length="392" mass="43011">MGKDIIQLKKKNEKIVIGLMSGTSVDGIDAALVKIRGNGLSTRARLLSFEVYPYPQTVRKKILNIFSPRTGTVDKICHLNFVLGELFAQAALKIILKANLEPWQIDLIGSHGQTIYHIPIPKREGSLYVRSTLQIGEPSVIAERTGITTVADFRTGDMAAGGQGAPLAAYVDYILFRDEKKTRAIQNIGGIGNITLIPAAAKLDDVVAFDTGPGNMIIDAISQILSQGKRTCDKNGLMAAQGKVNKKLLKELMNHSYLKKIPPKTTGREEFGMQFARQLIKRARALHLKNKDLLTTVTSFTADSIYYAYENFILPQHQLDEIIISGGGSYNPTLLNFLRKRFEPISLFRTEDFGISDKAKEALIFAILANETISANPANVPSATGAKRGVIL</sequence>
<dbReference type="GO" id="GO:0016301">
    <property type="term" value="F:kinase activity"/>
    <property type="evidence" value="ECO:0007669"/>
    <property type="project" value="UniProtKB-KW"/>
</dbReference>
<dbReference type="GO" id="GO:0016773">
    <property type="term" value="F:phosphotransferase activity, alcohol group as acceptor"/>
    <property type="evidence" value="ECO:0007669"/>
    <property type="project" value="InterPro"/>
</dbReference>
<reference evidence="1 2" key="1">
    <citation type="submission" date="2019-03" db="EMBL/GenBank/DDBJ databases">
        <title>Metabolic potential of uncultured bacteria and archaea associated with petroleum seepage in deep-sea sediments.</title>
        <authorList>
            <person name="Dong X."/>
            <person name="Hubert C."/>
        </authorList>
    </citation>
    <scope>NUCLEOTIDE SEQUENCE [LARGE SCALE GENOMIC DNA]</scope>
    <source>
        <strain evidence="1">E29_bin78</strain>
    </source>
</reference>
<dbReference type="GO" id="GO:0005524">
    <property type="term" value="F:ATP binding"/>
    <property type="evidence" value="ECO:0007669"/>
    <property type="project" value="InterPro"/>
</dbReference>
<comment type="caution">
    <text evidence="1">The sequence shown here is derived from an EMBL/GenBank/DDBJ whole genome shotgun (WGS) entry which is preliminary data.</text>
</comment>
<name>A0A523UMS8_UNCAE</name>
<dbReference type="PANTHER" id="PTHR30605:SF0">
    <property type="entry name" value="ANHYDRO-N-ACETYLMURAMIC ACID KINASE"/>
    <property type="match status" value="1"/>
</dbReference>
<organism evidence="1 2">
    <name type="scientific">Aerophobetes bacterium</name>
    <dbReference type="NCBI Taxonomy" id="2030807"/>
    <lineage>
        <taxon>Bacteria</taxon>
        <taxon>Candidatus Aerophobota</taxon>
    </lineage>
</organism>
<dbReference type="NCBIfam" id="NF007142">
    <property type="entry name" value="PRK09585.2-1"/>
    <property type="match status" value="1"/>
</dbReference>
<dbReference type="NCBIfam" id="NF007148">
    <property type="entry name" value="PRK09585.3-2"/>
    <property type="match status" value="1"/>
</dbReference>
<keyword evidence="1" id="KW-0808">Transferase</keyword>
<gene>
    <name evidence="1" type="ORF">E3J59_05885</name>
</gene>
<dbReference type="GO" id="GO:0009254">
    <property type="term" value="P:peptidoglycan turnover"/>
    <property type="evidence" value="ECO:0007669"/>
    <property type="project" value="InterPro"/>
</dbReference>
<dbReference type="AlphaFoldDB" id="A0A523UMS8"/>
<proteinExistence type="inferred from homology"/>